<protein>
    <recommendedName>
        <fullName evidence="4">Nuclear transport factor 2 family protein</fullName>
    </recommendedName>
</protein>
<dbReference type="RefSeq" id="WP_376892913.1">
    <property type="nucleotide sequence ID" value="NZ_JBHULS010000002.1"/>
</dbReference>
<evidence type="ECO:0000313" key="2">
    <source>
        <dbReference type="EMBL" id="MFD2551624.1"/>
    </source>
</evidence>
<gene>
    <name evidence="2" type="ORF">ACFSQP_07325</name>
</gene>
<keyword evidence="3" id="KW-1185">Reference proteome</keyword>
<dbReference type="Proteomes" id="UP001597472">
    <property type="component" value="Unassembled WGS sequence"/>
</dbReference>
<feature type="signal peptide" evidence="1">
    <location>
        <begin position="1"/>
        <end position="19"/>
    </location>
</feature>
<proteinExistence type="predicted"/>
<comment type="caution">
    <text evidence="2">The sequence shown here is derived from an EMBL/GenBank/DDBJ whole genome shotgun (WGS) entry which is preliminary data.</text>
</comment>
<feature type="chain" id="PRO_5045694346" description="Nuclear transport factor 2 family protein" evidence="1">
    <location>
        <begin position="20"/>
        <end position="153"/>
    </location>
</feature>
<reference evidence="3" key="1">
    <citation type="journal article" date="2019" name="Int. J. Syst. Evol. Microbiol.">
        <title>The Global Catalogue of Microorganisms (GCM) 10K type strain sequencing project: providing services to taxonomists for standard genome sequencing and annotation.</title>
        <authorList>
            <consortium name="The Broad Institute Genomics Platform"/>
            <consortium name="The Broad Institute Genome Sequencing Center for Infectious Disease"/>
            <person name="Wu L."/>
            <person name="Ma J."/>
        </authorList>
    </citation>
    <scope>NUCLEOTIDE SEQUENCE [LARGE SCALE GENOMIC DNA]</scope>
    <source>
        <strain evidence="3">KCTC 42587</strain>
    </source>
</reference>
<organism evidence="2 3">
    <name type="scientific">Bizionia sediminis</name>
    <dbReference type="NCBI Taxonomy" id="1737064"/>
    <lineage>
        <taxon>Bacteria</taxon>
        <taxon>Pseudomonadati</taxon>
        <taxon>Bacteroidota</taxon>
        <taxon>Flavobacteriia</taxon>
        <taxon>Flavobacteriales</taxon>
        <taxon>Flavobacteriaceae</taxon>
        <taxon>Bizionia</taxon>
    </lineage>
</organism>
<evidence type="ECO:0008006" key="4">
    <source>
        <dbReference type="Google" id="ProtNLM"/>
    </source>
</evidence>
<evidence type="ECO:0000256" key="1">
    <source>
        <dbReference type="SAM" id="SignalP"/>
    </source>
</evidence>
<name>A0ABW5KS34_9FLAO</name>
<dbReference type="EMBL" id="JBHULS010000002">
    <property type="protein sequence ID" value="MFD2551624.1"/>
    <property type="molecule type" value="Genomic_DNA"/>
</dbReference>
<evidence type="ECO:0000313" key="3">
    <source>
        <dbReference type="Proteomes" id="UP001597472"/>
    </source>
</evidence>
<sequence>MKSKLIVLLLYFFTSYGFSQTFCEIPNDDLKQILELIFKPALADRDSIVLKNNFRTNCIEKGLKKETVKLWSENKMFEELYEDYYTVEDINYSSDFVTVTYIQRSFNLIFKIFAYKENGKWHLVDKQYKWQGKIKGDDFLLYSIRKRKTLIKN</sequence>
<keyword evidence="1" id="KW-0732">Signal</keyword>
<accession>A0ABW5KS34</accession>